<evidence type="ECO:0008006" key="4">
    <source>
        <dbReference type="Google" id="ProtNLM"/>
    </source>
</evidence>
<evidence type="ECO:0000256" key="1">
    <source>
        <dbReference type="SAM" id="MobiDB-lite"/>
    </source>
</evidence>
<reference evidence="3" key="1">
    <citation type="journal article" date="2011" name="Proc. Natl. Acad. Sci. U.S.A.">
        <title>Obligate biotrophy features unraveled by the genomic analysis of rust fungi.</title>
        <authorList>
            <person name="Duplessis S."/>
            <person name="Cuomo C.A."/>
            <person name="Lin Y.-C."/>
            <person name="Aerts A."/>
            <person name="Tisserant E."/>
            <person name="Veneault-Fourrey C."/>
            <person name="Joly D.L."/>
            <person name="Hacquard S."/>
            <person name="Amselem J."/>
            <person name="Cantarel B.L."/>
            <person name="Chiu R."/>
            <person name="Coutinho P.M."/>
            <person name="Feau N."/>
            <person name="Field M."/>
            <person name="Frey P."/>
            <person name="Gelhaye E."/>
            <person name="Goldberg J."/>
            <person name="Grabherr M.G."/>
            <person name="Kodira C.D."/>
            <person name="Kohler A."/>
            <person name="Kuees U."/>
            <person name="Lindquist E.A."/>
            <person name="Lucas S.M."/>
            <person name="Mago R."/>
            <person name="Mauceli E."/>
            <person name="Morin E."/>
            <person name="Murat C."/>
            <person name="Pangilinan J.L."/>
            <person name="Park R."/>
            <person name="Pearson M."/>
            <person name="Quesneville H."/>
            <person name="Rouhier N."/>
            <person name="Sakthikumar S."/>
            <person name="Salamov A.A."/>
            <person name="Schmutz J."/>
            <person name="Selles B."/>
            <person name="Shapiro H."/>
            <person name="Tanguay P."/>
            <person name="Tuskan G.A."/>
            <person name="Henrissat B."/>
            <person name="Van de Peer Y."/>
            <person name="Rouze P."/>
            <person name="Ellis J.G."/>
            <person name="Dodds P.N."/>
            <person name="Schein J.E."/>
            <person name="Zhong S."/>
            <person name="Hamelin R.C."/>
            <person name="Grigoriev I.V."/>
            <person name="Szabo L.J."/>
            <person name="Martin F."/>
        </authorList>
    </citation>
    <scope>NUCLEOTIDE SEQUENCE [LARGE SCALE GENOMIC DNA]</scope>
    <source>
        <strain evidence="3">98AG31 / pathotype 3-4-7</strain>
    </source>
</reference>
<dbReference type="VEuPathDB" id="FungiDB:MELLADRAFT_84845"/>
<dbReference type="Proteomes" id="UP000001072">
    <property type="component" value="Unassembled WGS sequence"/>
</dbReference>
<dbReference type="HOGENOM" id="CLU_016062_0_0_1"/>
<keyword evidence="3" id="KW-1185">Reference proteome</keyword>
<dbReference type="OrthoDB" id="2624269at2759"/>
<name>F4SCP1_MELLP</name>
<feature type="compositionally biased region" description="Basic residues" evidence="1">
    <location>
        <begin position="48"/>
        <end position="61"/>
    </location>
</feature>
<dbReference type="GeneID" id="18933628"/>
<sequence length="377" mass="41649">MSDSENTSSLDGRLSPDPVVISDPVATQVPTLTTHVSPTPTPPADTKLKRRQPQKRGKKFKTPIPATGELQTFLDYGCTVDSQGYPTYPNGETVFVQEPGADVVNFGHIAFTHTQKSRGSKKGDWKTIWYTCLGVLQCNDDFCVYAGPPPTAKGKAAKHIIQYPVCPAVECSVDVEKSTGWAVLRHSGTHNHPWPASKKADPMAMKELTEELVKNPKAGPLVLKVGQAGAGQTITPPVVNIHPAFSNGGRLGYLRRKVLVEKGLMPEKESKGGGDRLIMDLMHWGRNGLRLISTSLLGEDVHITFQTEWMAEQLVRRDQNAKIYSGGLLSDVTYRFFHNGYLLTTSMYSNVMHRWIPIQLTWIKSTMLILHSTKETS</sequence>
<dbReference type="EMBL" id="GL883215">
    <property type="protein sequence ID" value="EGF97577.1"/>
    <property type="molecule type" value="Genomic_DNA"/>
</dbReference>
<feature type="compositionally biased region" description="Polar residues" evidence="1">
    <location>
        <begin position="28"/>
        <end position="38"/>
    </location>
</feature>
<accession>F4SCP1</accession>
<gene>
    <name evidence="2" type="ORF">MELLADRAFT_84845</name>
</gene>
<dbReference type="eggNOG" id="ENOG502S7P8">
    <property type="taxonomic scope" value="Eukaryota"/>
</dbReference>
<proteinExistence type="predicted"/>
<feature type="compositionally biased region" description="Polar residues" evidence="1">
    <location>
        <begin position="1"/>
        <end position="10"/>
    </location>
</feature>
<feature type="region of interest" description="Disordered" evidence="1">
    <location>
        <begin position="1"/>
        <end position="62"/>
    </location>
</feature>
<dbReference type="InParanoid" id="F4SCP1"/>
<dbReference type="KEGG" id="mlr:MELLADRAFT_84845"/>
<protein>
    <recommendedName>
        <fullName evidence="4">GCM domain-containing protein</fullName>
    </recommendedName>
</protein>
<evidence type="ECO:0000313" key="2">
    <source>
        <dbReference type="EMBL" id="EGF97577.1"/>
    </source>
</evidence>
<organism evidence="3">
    <name type="scientific">Melampsora larici-populina (strain 98AG31 / pathotype 3-4-7)</name>
    <name type="common">Poplar leaf rust fungus</name>
    <dbReference type="NCBI Taxonomy" id="747676"/>
    <lineage>
        <taxon>Eukaryota</taxon>
        <taxon>Fungi</taxon>
        <taxon>Dikarya</taxon>
        <taxon>Basidiomycota</taxon>
        <taxon>Pucciniomycotina</taxon>
        <taxon>Pucciniomycetes</taxon>
        <taxon>Pucciniales</taxon>
        <taxon>Melampsoraceae</taxon>
        <taxon>Melampsora</taxon>
    </lineage>
</organism>
<evidence type="ECO:0000313" key="3">
    <source>
        <dbReference type="Proteomes" id="UP000001072"/>
    </source>
</evidence>
<dbReference type="AlphaFoldDB" id="F4SCP1"/>
<dbReference type="RefSeq" id="XP_007419145.1">
    <property type="nucleotide sequence ID" value="XM_007419083.1"/>
</dbReference>